<dbReference type="PROSITE" id="PS51257">
    <property type="entry name" value="PROKAR_LIPOPROTEIN"/>
    <property type="match status" value="1"/>
</dbReference>
<evidence type="ECO:0000256" key="5">
    <source>
        <dbReference type="ARBA" id="ARBA00022496"/>
    </source>
</evidence>
<reference evidence="19 20" key="1">
    <citation type="submission" date="2023-11" db="EMBL/GenBank/DDBJ databases">
        <title>MicrobeMod: A computational toolkit for identifying prokaryotic methylation and restriction-modification with nanopore sequencing.</title>
        <authorList>
            <person name="Crits-Christoph A."/>
            <person name="Kang S.C."/>
            <person name="Lee H."/>
            <person name="Ostrov N."/>
        </authorList>
    </citation>
    <scope>NUCLEOTIDE SEQUENCE [LARGE SCALE GENOMIC DNA]</scope>
    <source>
        <strain evidence="19 20">ATCC 25935</strain>
    </source>
</reference>
<dbReference type="SMART" id="SM00965">
    <property type="entry name" value="STN"/>
    <property type="match status" value="1"/>
</dbReference>
<evidence type="ECO:0000256" key="10">
    <source>
        <dbReference type="ARBA" id="ARBA00023077"/>
    </source>
</evidence>
<evidence type="ECO:0000313" key="20">
    <source>
        <dbReference type="Proteomes" id="UP001326110"/>
    </source>
</evidence>
<accession>A0ABZ0XYK4</accession>
<keyword evidence="5" id="KW-0410">Iron transport</keyword>
<dbReference type="InterPro" id="IPR012910">
    <property type="entry name" value="Plug_dom"/>
</dbReference>
<feature type="chain" id="PRO_5045781052" evidence="17">
    <location>
        <begin position="27"/>
        <end position="814"/>
    </location>
</feature>
<evidence type="ECO:0000256" key="16">
    <source>
        <dbReference type="RuleBase" id="RU003357"/>
    </source>
</evidence>
<dbReference type="InterPro" id="IPR036942">
    <property type="entry name" value="Beta-barrel_TonB_sf"/>
</dbReference>
<dbReference type="Gene3D" id="3.55.50.30">
    <property type="match status" value="1"/>
</dbReference>
<protein>
    <submittedName>
        <fullName evidence="19">TonB-dependent siderophore receptor</fullName>
    </submittedName>
</protein>
<evidence type="ECO:0000256" key="13">
    <source>
        <dbReference type="ARBA" id="ARBA00023237"/>
    </source>
</evidence>
<dbReference type="InterPro" id="IPR011662">
    <property type="entry name" value="Secretin/TonB_short_N"/>
</dbReference>
<evidence type="ECO:0000256" key="3">
    <source>
        <dbReference type="ARBA" id="ARBA00022448"/>
    </source>
</evidence>
<dbReference type="PANTHER" id="PTHR32552">
    <property type="entry name" value="FERRICHROME IRON RECEPTOR-RELATED"/>
    <property type="match status" value="1"/>
</dbReference>
<dbReference type="Gene3D" id="2.170.130.10">
    <property type="entry name" value="TonB-dependent receptor, plug domain"/>
    <property type="match status" value="1"/>
</dbReference>
<evidence type="ECO:0000256" key="1">
    <source>
        <dbReference type="ARBA" id="ARBA00004571"/>
    </source>
</evidence>
<dbReference type="InterPro" id="IPR000531">
    <property type="entry name" value="Beta-barrel_TonB"/>
</dbReference>
<feature type="short sequence motif" description="TonB C-terminal box" evidence="15">
    <location>
        <begin position="797"/>
        <end position="814"/>
    </location>
</feature>
<dbReference type="Proteomes" id="UP001326110">
    <property type="component" value="Chromosome"/>
</dbReference>
<dbReference type="InterPro" id="IPR039426">
    <property type="entry name" value="TonB-dep_rcpt-like"/>
</dbReference>
<dbReference type="InterPro" id="IPR010105">
    <property type="entry name" value="TonB_sidphr_rcpt"/>
</dbReference>
<evidence type="ECO:0000256" key="7">
    <source>
        <dbReference type="ARBA" id="ARBA00022729"/>
    </source>
</evidence>
<dbReference type="Pfam" id="PF07715">
    <property type="entry name" value="Plug"/>
    <property type="match status" value="1"/>
</dbReference>
<evidence type="ECO:0000313" key="19">
    <source>
        <dbReference type="EMBL" id="WQH04825.1"/>
    </source>
</evidence>
<keyword evidence="6 14" id="KW-0812">Transmembrane</keyword>
<sequence length="814" mass="88068">MSRFSFQPAPLALAAALACATTGAYAQSAQSAPSPAAAVAVEIRIGAQPLAPALDALARQTRLELMVQPALVAGKTAPAVNGRMTARDALHILLTGSGLAADIDGTVVTIRPQRRDDAAVQTLGAVSVTAQASPTTEGTGSYTTRAVSIGKGEQALKDIPQSISVVTRQLLDEQALTTVYDTLASTTGVTIQQSPQGGKYIYSRGFDLTTVQYDGVPLNRGMYGRASNLNAGTAVYDRVEVLRGAAGLLQGAGNPGGAVNLVRKRPLATDATSVVAKAGSWDNYGVQLDASRVLSDDGKVRARVVADYEDKQSFIDYADRRSPTLFATLEADLSPQTTVNLALSSEEVKGRPFLNGLPRYNNGRDLELPRSTFLGATWNRQNNSNRGAFADLTHYFNDDWTLKVSTAYVEEKNDMKYAGSGVAINPTTNRGALRASNTIAKNKLSGMDANITGKFDALGRRHEVVAGVTYSYAEARTIYGVSSNYYTYDINNFNPDFPEPSDDFIYQTTREARVGKSREIGAYTAVRLQLADPLKLVIGGRVGWSRTVWDTVTTGRAPSVSTTNQGEHAKLAPYAGLIYAISPTWNAYASYADIFSPQYEQKESGEALKPLVGANYEAGVKGELLGGRLNTSLALFRVVQKNRAQEDFSTSPTCRSDYYCYTDTGKVRSQGLDAEASGELLKNWNIFAGYTFNRTKYLEDVNSGGLAFNSFTPKHMLRLWTTYQPDGALRDVTVGGGVNTQSMSYRTIGAQSAVVSGRAVWNSMIKYQINPRWSATVNFNNMFDKRYYSTLSSFVNASYYGDPRNVMLTLRGSF</sequence>
<dbReference type="CDD" id="cd01347">
    <property type="entry name" value="ligand_gated_channel"/>
    <property type="match status" value="1"/>
</dbReference>
<gene>
    <name evidence="19" type="ORF">SR858_00340</name>
</gene>
<dbReference type="PROSITE" id="PS52016">
    <property type="entry name" value="TONB_DEPENDENT_REC_3"/>
    <property type="match status" value="1"/>
</dbReference>
<dbReference type="InterPro" id="IPR037066">
    <property type="entry name" value="Plug_dom_sf"/>
</dbReference>
<evidence type="ECO:0000256" key="4">
    <source>
        <dbReference type="ARBA" id="ARBA00022452"/>
    </source>
</evidence>
<comment type="similarity">
    <text evidence="2 14 16">Belongs to the TonB-dependent receptor family.</text>
</comment>
<feature type="domain" description="Secretin/TonB short N-terminal" evidence="18">
    <location>
        <begin position="63"/>
        <end position="113"/>
    </location>
</feature>
<comment type="subcellular location">
    <subcellularLocation>
        <location evidence="1 14">Cell outer membrane</location>
        <topology evidence="1 14">Multi-pass membrane protein</topology>
    </subcellularLocation>
</comment>
<evidence type="ECO:0000256" key="6">
    <source>
        <dbReference type="ARBA" id="ARBA00022692"/>
    </source>
</evidence>
<evidence type="ECO:0000256" key="8">
    <source>
        <dbReference type="ARBA" id="ARBA00023004"/>
    </source>
</evidence>
<dbReference type="PANTHER" id="PTHR32552:SF74">
    <property type="entry name" value="HYDROXAMATE SIDEROPHORE RECEPTOR FHUE"/>
    <property type="match status" value="1"/>
</dbReference>
<evidence type="ECO:0000256" key="14">
    <source>
        <dbReference type="PROSITE-ProRule" id="PRU01360"/>
    </source>
</evidence>
<dbReference type="Pfam" id="PF00593">
    <property type="entry name" value="TonB_dep_Rec_b-barrel"/>
    <property type="match status" value="1"/>
</dbReference>
<evidence type="ECO:0000256" key="17">
    <source>
        <dbReference type="SAM" id="SignalP"/>
    </source>
</evidence>
<keyword evidence="4 14" id="KW-1134">Transmembrane beta strand</keyword>
<dbReference type="SUPFAM" id="SSF56935">
    <property type="entry name" value="Porins"/>
    <property type="match status" value="1"/>
</dbReference>
<dbReference type="PROSITE" id="PS01156">
    <property type="entry name" value="TONB_DEPENDENT_REC_2"/>
    <property type="match status" value="1"/>
</dbReference>
<proteinExistence type="inferred from homology"/>
<feature type="signal peptide" evidence="17">
    <location>
        <begin position="1"/>
        <end position="26"/>
    </location>
</feature>
<keyword evidence="20" id="KW-1185">Reference proteome</keyword>
<keyword evidence="3 14" id="KW-0813">Transport</keyword>
<keyword evidence="11 14" id="KW-0472">Membrane</keyword>
<dbReference type="Gene3D" id="2.40.170.20">
    <property type="entry name" value="TonB-dependent receptor, beta-barrel domain"/>
    <property type="match status" value="1"/>
</dbReference>
<evidence type="ECO:0000256" key="11">
    <source>
        <dbReference type="ARBA" id="ARBA00023136"/>
    </source>
</evidence>
<keyword evidence="13 14" id="KW-0998">Cell outer membrane</keyword>
<evidence type="ECO:0000256" key="2">
    <source>
        <dbReference type="ARBA" id="ARBA00009810"/>
    </source>
</evidence>
<keyword evidence="8" id="KW-0408">Iron</keyword>
<keyword evidence="12 19" id="KW-0675">Receptor</keyword>
<evidence type="ECO:0000259" key="18">
    <source>
        <dbReference type="SMART" id="SM00965"/>
    </source>
</evidence>
<dbReference type="EMBL" id="CP140152">
    <property type="protein sequence ID" value="WQH04825.1"/>
    <property type="molecule type" value="Genomic_DNA"/>
</dbReference>
<keyword evidence="9" id="KW-0406">Ion transport</keyword>
<dbReference type="InterPro" id="IPR010917">
    <property type="entry name" value="TonB_rcpt_CS"/>
</dbReference>
<evidence type="ECO:0000256" key="15">
    <source>
        <dbReference type="PROSITE-ProRule" id="PRU10144"/>
    </source>
</evidence>
<keyword evidence="7 17" id="KW-0732">Signal</keyword>
<keyword evidence="10 16" id="KW-0798">TonB box</keyword>
<dbReference type="RefSeq" id="WP_019923608.1">
    <property type="nucleotide sequence ID" value="NZ_CP140152.1"/>
</dbReference>
<dbReference type="NCBIfam" id="TIGR01783">
    <property type="entry name" value="TonB-siderophor"/>
    <property type="match status" value="1"/>
</dbReference>
<evidence type="ECO:0000256" key="12">
    <source>
        <dbReference type="ARBA" id="ARBA00023170"/>
    </source>
</evidence>
<dbReference type="Pfam" id="PF07660">
    <property type="entry name" value="STN"/>
    <property type="match status" value="1"/>
</dbReference>
<dbReference type="GeneID" id="43165217"/>
<organism evidence="19 20">
    <name type="scientific">Duganella zoogloeoides</name>
    <dbReference type="NCBI Taxonomy" id="75659"/>
    <lineage>
        <taxon>Bacteria</taxon>
        <taxon>Pseudomonadati</taxon>
        <taxon>Pseudomonadota</taxon>
        <taxon>Betaproteobacteria</taxon>
        <taxon>Burkholderiales</taxon>
        <taxon>Oxalobacteraceae</taxon>
        <taxon>Telluria group</taxon>
        <taxon>Duganella</taxon>
    </lineage>
</organism>
<evidence type="ECO:0000256" key="9">
    <source>
        <dbReference type="ARBA" id="ARBA00023065"/>
    </source>
</evidence>
<name>A0ABZ0XYK4_9BURK</name>